<accession>A0ABX8DG99</accession>
<protein>
    <submittedName>
        <fullName evidence="1">DUF406 family protein</fullName>
    </submittedName>
</protein>
<evidence type="ECO:0000313" key="1">
    <source>
        <dbReference type="EMBL" id="QVK22962.1"/>
    </source>
</evidence>
<keyword evidence="2" id="KW-1185">Reference proteome</keyword>
<dbReference type="InterPro" id="IPR035571">
    <property type="entry name" value="UPF0234-like_C"/>
</dbReference>
<evidence type="ECO:0000313" key="2">
    <source>
        <dbReference type="Proteomes" id="UP000676428"/>
    </source>
</evidence>
<gene>
    <name evidence="1" type="ORF">KHX94_17735</name>
</gene>
<dbReference type="EMBL" id="CP074572">
    <property type="protein sequence ID" value="QVK22962.1"/>
    <property type="molecule type" value="Genomic_DNA"/>
</dbReference>
<proteinExistence type="predicted"/>
<reference evidence="1 2" key="1">
    <citation type="journal article" date="2012" name="Int. J. Syst. Evol. Microbiol.">
        <title>Shewanella dokdonensis sp. nov., isolated from seawater.</title>
        <authorList>
            <person name="Sung H.R."/>
            <person name="Yoon J.H."/>
            <person name="Ghim S.Y."/>
        </authorList>
    </citation>
    <scope>NUCLEOTIDE SEQUENCE [LARGE SCALE GENOMIC DNA]</scope>
    <source>
        <strain evidence="1 2">DSM 23626</strain>
    </source>
</reference>
<sequence length="96" mass="10345">MKSIKEAQSDLVNDTCAECGSFVDIGAVVEETDVLLQLPFAGENAKADAEALAAKAKARFADVLVRLIAQDNGWLLQLEFGCSAEKMIFQLQNSLP</sequence>
<organism evidence="1 2">
    <name type="scientific">Shewanella dokdonensis</name>
    <dbReference type="NCBI Taxonomy" id="712036"/>
    <lineage>
        <taxon>Bacteria</taxon>
        <taxon>Pseudomonadati</taxon>
        <taxon>Pseudomonadota</taxon>
        <taxon>Gammaproteobacteria</taxon>
        <taxon>Alteromonadales</taxon>
        <taxon>Shewanellaceae</taxon>
        <taxon>Shewanella</taxon>
    </lineage>
</organism>
<dbReference type="RefSeq" id="WP_213681605.1">
    <property type="nucleotide sequence ID" value="NZ_CP074572.1"/>
</dbReference>
<dbReference type="InterPro" id="IPR005272">
    <property type="entry name" value="DUF406"/>
</dbReference>
<dbReference type="Pfam" id="PF04175">
    <property type="entry name" value="DUF406"/>
    <property type="match status" value="1"/>
</dbReference>
<dbReference type="Gene3D" id="3.30.70.860">
    <property type="match status" value="1"/>
</dbReference>
<name>A0ABX8DG99_9GAMM</name>
<dbReference type="Proteomes" id="UP000676428">
    <property type="component" value="Chromosome"/>
</dbReference>